<feature type="transmembrane region" description="Helical" evidence="9">
    <location>
        <begin position="375"/>
        <end position="394"/>
    </location>
</feature>
<dbReference type="SMART" id="SM00382">
    <property type="entry name" value="AAA"/>
    <property type="match status" value="1"/>
</dbReference>
<dbReference type="Pfam" id="PF00005">
    <property type="entry name" value="ABC_tran"/>
    <property type="match status" value="2"/>
</dbReference>
<evidence type="ECO:0000313" key="13">
    <source>
        <dbReference type="Proteomes" id="UP000051952"/>
    </source>
</evidence>
<dbReference type="InterPro" id="IPR036640">
    <property type="entry name" value="ABC1_TM_sf"/>
</dbReference>
<dbReference type="InterPro" id="IPR044726">
    <property type="entry name" value="ABCC_6TM_D2"/>
</dbReference>
<dbReference type="Gene3D" id="3.40.50.300">
    <property type="entry name" value="P-loop containing nucleotide triphosphate hydrolases"/>
    <property type="match status" value="2"/>
</dbReference>
<evidence type="ECO:0000259" key="10">
    <source>
        <dbReference type="PROSITE" id="PS50893"/>
    </source>
</evidence>
<dbReference type="GO" id="GO:0016020">
    <property type="term" value="C:membrane"/>
    <property type="evidence" value="ECO:0007669"/>
    <property type="project" value="UniProtKB-SubCell"/>
</dbReference>
<proteinExistence type="predicted"/>
<dbReference type="VEuPathDB" id="TriTrypDB:BSAL_49235"/>
<dbReference type="EMBL" id="CYKH01000011">
    <property type="protein sequence ID" value="CUE58293.1"/>
    <property type="molecule type" value="Genomic_DNA"/>
</dbReference>
<feature type="transmembrane region" description="Helical" evidence="9">
    <location>
        <begin position="348"/>
        <end position="369"/>
    </location>
</feature>
<dbReference type="Pfam" id="PF00664">
    <property type="entry name" value="ABC_membrane"/>
    <property type="match status" value="1"/>
</dbReference>
<keyword evidence="6" id="KW-0067">ATP-binding</keyword>
<dbReference type="OrthoDB" id="6500128at2759"/>
<name>A0A0S4IJN7_BODSA</name>
<feature type="transmembrane region" description="Helical" evidence="9">
    <location>
        <begin position="498"/>
        <end position="520"/>
    </location>
</feature>
<keyword evidence="5" id="KW-0547">Nucleotide-binding</keyword>
<dbReference type="OMA" id="KDHDLEM"/>
<dbReference type="PROSITE" id="PS50929">
    <property type="entry name" value="ABC_TM1F"/>
    <property type="match status" value="1"/>
</dbReference>
<dbReference type="PROSITE" id="PS00211">
    <property type="entry name" value="ABC_TRANSPORTER_1"/>
    <property type="match status" value="1"/>
</dbReference>
<gene>
    <name evidence="12" type="ORF">BSAL_49235</name>
</gene>
<dbReference type="FunFam" id="1.20.1560.10:FF:000013">
    <property type="entry name" value="ABC transporter C family member 2"/>
    <property type="match status" value="1"/>
</dbReference>
<dbReference type="PANTHER" id="PTHR24223:SF415">
    <property type="entry name" value="FI20190P1"/>
    <property type="match status" value="1"/>
</dbReference>
<dbReference type="InterPro" id="IPR011527">
    <property type="entry name" value="ABC1_TM_dom"/>
</dbReference>
<dbReference type="Gene3D" id="1.20.1560.10">
    <property type="entry name" value="ABC transporter type 1, transmembrane domain"/>
    <property type="match status" value="1"/>
</dbReference>
<dbReference type="InterPro" id="IPR027417">
    <property type="entry name" value="P-loop_NTPase"/>
</dbReference>
<evidence type="ECO:0000256" key="4">
    <source>
        <dbReference type="ARBA" id="ARBA00022737"/>
    </source>
</evidence>
<dbReference type="Proteomes" id="UP000051952">
    <property type="component" value="Unassembled WGS sequence"/>
</dbReference>
<evidence type="ECO:0000256" key="8">
    <source>
        <dbReference type="ARBA" id="ARBA00023136"/>
    </source>
</evidence>
<evidence type="ECO:0000259" key="11">
    <source>
        <dbReference type="PROSITE" id="PS50929"/>
    </source>
</evidence>
<dbReference type="SUPFAM" id="SSF52540">
    <property type="entry name" value="P-loop containing nucleoside triphosphate hydrolases"/>
    <property type="match status" value="2"/>
</dbReference>
<dbReference type="SUPFAM" id="SSF90123">
    <property type="entry name" value="ABC transporter transmembrane region"/>
    <property type="match status" value="1"/>
</dbReference>
<dbReference type="InterPro" id="IPR017871">
    <property type="entry name" value="ABC_transporter-like_CS"/>
</dbReference>
<evidence type="ECO:0000313" key="12">
    <source>
        <dbReference type="EMBL" id="CUE58293.1"/>
    </source>
</evidence>
<organism evidence="12 13">
    <name type="scientific">Bodo saltans</name>
    <name type="common">Flagellated protozoan</name>
    <dbReference type="NCBI Taxonomy" id="75058"/>
    <lineage>
        <taxon>Eukaryota</taxon>
        <taxon>Discoba</taxon>
        <taxon>Euglenozoa</taxon>
        <taxon>Kinetoplastea</taxon>
        <taxon>Metakinetoplastina</taxon>
        <taxon>Eubodonida</taxon>
        <taxon>Bodonidae</taxon>
        <taxon>Bodo</taxon>
    </lineage>
</organism>
<evidence type="ECO:0000256" key="2">
    <source>
        <dbReference type="ARBA" id="ARBA00022448"/>
    </source>
</evidence>
<dbReference type="GO" id="GO:0016887">
    <property type="term" value="F:ATP hydrolysis activity"/>
    <property type="evidence" value="ECO:0007669"/>
    <property type="project" value="InterPro"/>
</dbReference>
<keyword evidence="8 9" id="KW-0472">Membrane</keyword>
<feature type="transmembrane region" description="Helical" evidence="9">
    <location>
        <begin position="277"/>
        <end position="298"/>
    </location>
</feature>
<accession>A0A0S4IJN7</accession>
<keyword evidence="13" id="KW-1185">Reference proteome</keyword>
<feature type="transmembrane region" description="Helical" evidence="9">
    <location>
        <begin position="464"/>
        <end position="486"/>
    </location>
</feature>
<evidence type="ECO:0000256" key="9">
    <source>
        <dbReference type="SAM" id="Phobius"/>
    </source>
</evidence>
<dbReference type="AlphaFoldDB" id="A0A0S4IJN7"/>
<evidence type="ECO:0000256" key="6">
    <source>
        <dbReference type="ARBA" id="ARBA00022840"/>
    </source>
</evidence>
<keyword evidence="3 9" id="KW-0812">Transmembrane</keyword>
<dbReference type="PANTHER" id="PTHR24223">
    <property type="entry name" value="ATP-BINDING CASSETTE SUB-FAMILY C"/>
    <property type="match status" value="1"/>
</dbReference>
<keyword evidence="7 9" id="KW-1133">Transmembrane helix</keyword>
<feature type="domain" description="ABC transporter" evidence="10">
    <location>
        <begin position="597"/>
        <end position="872"/>
    </location>
</feature>
<comment type="subcellular location">
    <subcellularLocation>
        <location evidence="1">Membrane</location>
        <topology evidence="1">Multi-pass membrane protein</topology>
    </subcellularLocation>
</comment>
<dbReference type="GO" id="GO:0140359">
    <property type="term" value="F:ABC-type transporter activity"/>
    <property type="evidence" value="ECO:0007669"/>
    <property type="project" value="InterPro"/>
</dbReference>
<protein>
    <submittedName>
        <fullName evidence="12">ABC transporter, putative</fullName>
    </submittedName>
</protein>
<dbReference type="CDD" id="cd03244">
    <property type="entry name" value="ABCC_MRP_domain2"/>
    <property type="match status" value="1"/>
</dbReference>
<feature type="domain" description="ABC transmembrane type-1" evidence="11">
    <location>
        <begin position="237"/>
        <end position="531"/>
    </location>
</feature>
<sequence length="897" mass="98098">MTQEAWIMNATLKNNILMGTAHDDARYVETVNACQLIADLEQLAGSDQTEIGERGINLSGGQKQRVAFARAVYSGRSVVLMDDPLSAVDSHVCTALFRQCIQGVMRDRTRVLVTHAIQFLPEADHIIVVDRCAIAFQGTYDELLQSSIDPALYTVGNGNLTPGGSQKNHGEEHVHKDDSTSANVSAGMFKPVPVPQSSTSEATSSGSLIAEEHQEAGAIKMDTVKWYIQQQGFGWFVLTLIMFAIAQALNVATQLILSWWSAHTTLVGRVTNDEQYIQWYGIFIAGAILALATQNIPFNTCMINCARDCHEWMVRSVIRCPTSYFDTTPTGRILARFSKDLANMDYQIPWTLSTSYTLVFAIMGSIGIMTYSVQYLLIMWAVLLVCFGFIFAYYGATNRAQKRLEAINRTPMAAIMNETLGGISTVRAYGMIPFYQKKHQAAMDLASRSTYSWRLSQFWLSIRIQALGAVVVVCASAVFCGVIISLDRNDAISQLPTMSLSLTNAISIAQFLGFMTAMMAELESAMSSVERVKEFCNELPQERDIVYSDEKQQVAVVSNNDDATVLAKVNEAPARFRNKNVTVAPPLPVGWPASGELRFEHASLRYRDGLPLVLRDLNLVMPTGTKVGVVGRTGSGKSTLMLALFRILEVTQLSDAESAEVAERTKTVTEVRSGSISLDGRDIATIQLQDLRSAITIIPQDPLLFAGTVRSNVDPFSQHSDERVWAVVGQVGLQERVLAATAVVSADDVAALPAMSAERVATALACPVAARGANFSVGHAQLLCLARALLKKCKLLLLDEATASVDQDTDNKIQRTIRESFAHCTVLTIAHRLQTIMDSDRVLVMEHGVAVEYDAPFTLLGKPKGAGATFRGMVEALGEEQAAVMYEIAERKFYGGS</sequence>
<keyword evidence="2" id="KW-0813">Transport</keyword>
<keyword evidence="4" id="KW-0677">Repeat</keyword>
<dbReference type="CDD" id="cd18580">
    <property type="entry name" value="ABC_6TM_ABCC_D2"/>
    <property type="match status" value="1"/>
</dbReference>
<dbReference type="PROSITE" id="PS50893">
    <property type="entry name" value="ABC_TRANSPORTER_2"/>
    <property type="match status" value="1"/>
</dbReference>
<evidence type="ECO:0000256" key="3">
    <source>
        <dbReference type="ARBA" id="ARBA00022692"/>
    </source>
</evidence>
<dbReference type="InterPro" id="IPR003593">
    <property type="entry name" value="AAA+_ATPase"/>
</dbReference>
<feature type="transmembrane region" description="Helical" evidence="9">
    <location>
        <begin position="235"/>
        <end position="257"/>
    </location>
</feature>
<dbReference type="FunFam" id="3.40.50.300:FF:000163">
    <property type="entry name" value="Multidrug resistance-associated protein member 4"/>
    <property type="match status" value="1"/>
</dbReference>
<evidence type="ECO:0000256" key="1">
    <source>
        <dbReference type="ARBA" id="ARBA00004141"/>
    </source>
</evidence>
<evidence type="ECO:0000256" key="7">
    <source>
        <dbReference type="ARBA" id="ARBA00022989"/>
    </source>
</evidence>
<dbReference type="GO" id="GO:0005524">
    <property type="term" value="F:ATP binding"/>
    <property type="evidence" value="ECO:0007669"/>
    <property type="project" value="UniProtKB-KW"/>
</dbReference>
<dbReference type="InterPro" id="IPR003439">
    <property type="entry name" value="ABC_transporter-like_ATP-bd"/>
</dbReference>
<dbReference type="InterPro" id="IPR050173">
    <property type="entry name" value="ABC_transporter_C-like"/>
</dbReference>
<reference evidence="13" key="1">
    <citation type="submission" date="2015-09" db="EMBL/GenBank/DDBJ databases">
        <authorList>
            <consortium name="Pathogen Informatics"/>
        </authorList>
    </citation>
    <scope>NUCLEOTIDE SEQUENCE [LARGE SCALE GENOMIC DNA]</scope>
    <source>
        <strain evidence="13">Lake Konstanz</strain>
    </source>
</reference>
<evidence type="ECO:0000256" key="5">
    <source>
        <dbReference type="ARBA" id="ARBA00022741"/>
    </source>
</evidence>